<dbReference type="InterPro" id="IPR052563">
    <property type="entry name" value="FliK"/>
</dbReference>
<evidence type="ECO:0000313" key="6">
    <source>
        <dbReference type="EMBL" id="ACJ28310.1"/>
    </source>
</evidence>
<dbReference type="EMBL" id="CP000472">
    <property type="protein sequence ID" value="ACJ28310.1"/>
    <property type="molecule type" value="Genomic_DNA"/>
</dbReference>
<reference evidence="6 7" key="1">
    <citation type="journal article" date="2008" name="PLoS ONE">
        <title>Environmental adaptation: genomic analysis of the piezotolerant and psychrotolerant deep-sea iron reducing bacterium Shewanella piezotolerans WP3.</title>
        <authorList>
            <person name="Wang F."/>
            <person name="Wang J."/>
            <person name="Jian H."/>
            <person name="Zhang B."/>
            <person name="Li S."/>
            <person name="Wang F."/>
            <person name="Zeng X."/>
            <person name="Gao L."/>
            <person name="Bartlett D.H."/>
            <person name="Yu J."/>
            <person name="Hu S."/>
            <person name="Xiao X."/>
        </authorList>
    </citation>
    <scope>NUCLEOTIDE SEQUENCE [LARGE SCALE GENOMIC DNA]</scope>
    <source>
        <strain evidence="7">WP3 / JCM 13877</strain>
    </source>
</reference>
<dbReference type="PRINTS" id="PR01007">
    <property type="entry name" value="FLGHOOKFLIK"/>
</dbReference>
<dbReference type="CDD" id="cd17470">
    <property type="entry name" value="T3SS_Flik_C"/>
    <property type="match status" value="1"/>
</dbReference>
<feature type="compositionally biased region" description="Basic and acidic residues" evidence="4">
    <location>
        <begin position="221"/>
        <end position="232"/>
    </location>
</feature>
<evidence type="ECO:0000256" key="2">
    <source>
        <dbReference type="ARBA" id="ARBA00009149"/>
    </source>
</evidence>
<dbReference type="PANTHER" id="PTHR37533:SF2">
    <property type="entry name" value="FLAGELLAR HOOK-LENGTH CONTROL PROTEIN"/>
    <property type="match status" value="1"/>
</dbReference>
<dbReference type="HOGENOM" id="CLU_033240_0_0_6"/>
<keyword evidence="6" id="KW-0966">Cell projection</keyword>
<sequence>MQQMTNILLSSADGASSKKVVANGNPQQSVEGDNFSAALEKASQEGATAEQGRVDGEAVLSEVSSDKQQRRDIEDSDNTETTKKSDDVSQVFAQINLANNFSSSADDPSIAADGEGLPSSDELTDELSILSGAIDETKADDSESAEDTELTDEIMQALSLHSGISEKALNEMPETELKALLAQSKILDADGALLAQYAIAPAPNAPAMDNADELKISPQKVDTHSGEAEAKRNSTISEAKPFTHGAVSDGTVQQPVAAKSSAETRDILGKEGAIQSGTATVNLSEGASKNAEIGNSKNGKLANNANNSAAEQLKGAELSVRLTPIQMGLEANLASGNEELSTQDIKTVSGLQAHNLQIQQSLTRVEPQQIQLALKQHADQATQMQEMIQRFSPVMKQQLMTMVSQGVQQAEIRLDPAELGSMMVRIQVQGDSTQVQFQVSQHQTRDLVEQAMPRLREMLAEQGMQLTDGQVSQGDRGNDQSFQGDRDGQGNSHSEMDEISAEELIVSANQATTSASGIDYYA</sequence>
<feature type="compositionally biased region" description="Basic and acidic residues" evidence="4">
    <location>
        <begin position="64"/>
        <end position="73"/>
    </location>
</feature>
<organism evidence="6 7">
    <name type="scientific">Shewanella piezotolerans (strain WP3 / JCM 13877)</name>
    <dbReference type="NCBI Taxonomy" id="225849"/>
    <lineage>
        <taxon>Bacteria</taxon>
        <taxon>Pseudomonadati</taxon>
        <taxon>Pseudomonadota</taxon>
        <taxon>Gammaproteobacteria</taxon>
        <taxon>Alteromonadales</taxon>
        <taxon>Shewanellaceae</taxon>
        <taxon>Shewanella</taxon>
    </lineage>
</organism>
<dbReference type="AlphaFoldDB" id="B8CKY4"/>
<dbReference type="Proteomes" id="UP000000753">
    <property type="component" value="Chromosome"/>
</dbReference>
<evidence type="ECO:0000256" key="1">
    <source>
        <dbReference type="ARBA" id="ARBA00003944"/>
    </source>
</evidence>
<accession>B8CKY4</accession>
<dbReference type="GO" id="GO:0009424">
    <property type="term" value="C:bacterial-type flagellum hook"/>
    <property type="evidence" value="ECO:0007669"/>
    <property type="project" value="InterPro"/>
</dbReference>
<dbReference type="eggNOG" id="COG3144">
    <property type="taxonomic scope" value="Bacteria"/>
</dbReference>
<feature type="region of interest" description="Disordered" evidence="4">
    <location>
        <begin position="1"/>
        <end position="87"/>
    </location>
</feature>
<evidence type="ECO:0000259" key="5">
    <source>
        <dbReference type="Pfam" id="PF02120"/>
    </source>
</evidence>
<comment type="similarity">
    <text evidence="2">Belongs to the FliK family.</text>
</comment>
<dbReference type="RefSeq" id="WP_020911688.1">
    <property type="nucleotide sequence ID" value="NC_011566.1"/>
</dbReference>
<comment type="function">
    <text evidence="1">Controls the length of the flagellar hook.</text>
</comment>
<feature type="compositionally biased region" description="Polar residues" evidence="4">
    <location>
        <begin position="468"/>
        <end position="493"/>
    </location>
</feature>
<dbReference type="KEGG" id="swp:swp_1525"/>
<dbReference type="PANTHER" id="PTHR37533">
    <property type="entry name" value="FLAGELLAR HOOK-LENGTH CONTROL PROTEIN"/>
    <property type="match status" value="1"/>
</dbReference>
<dbReference type="STRING" id="225849.swp_1525"/>
<evidence type="ECO:0000313" key="7">
    <source>
        <dbReference type="Proteomes" id="UP000000753"/>
    </source>
</evidence>
<keyword evidence="7" id="KW-1185">Reference proteome</keyword>
<protein>
    <submittedName>
        <fullName evidence="6">Flagellar hook-length control protein</fullName>
    </submittedName>
</protein>
<gene>
    <name evidence="6" type="ordered locus">swp_1525</name>
</gene>
<keyword evidence="3" id="KW-1005">Bacterial flagellum biogenesis</keyword>
<dbReference type="GO" id="GO:0044780">
    <property type="term" value="P:bacterial-type flagellum assembly"/>
    <property type="evidence" value="ECO:0007669"/>
    <property type="project" value="InterPro"/>
</dbReference>
<dbReference type="OrthoDB" id="1792985at2"/>
<feature type="region of interest" description="Disordered" evidence="4">
    <location>
        <begin position="220"/>
        <end position="254"/>
    </location>
</feature>
<dbReference type="InterPro" id="IPR021136">
    <property type="entry name" value="Flagellar_hook_control-like_C"/>
</dbReference>
<feature type="region of interest" description="Disordered" evidence="4">
    <location>
        <begin position="468"/>
        <end position="496"/>
    </location>
</feature>
<evidence type="ECO:0000256" key="3">
    <source>
        <dbReference type="ARBA" id="ARBA00022795"/>
    </source>
</evidence>
<dbReference type="InterPro" id="IPR038610">
    <property type="entry name" value="FliK-like_C_sf"/>
</dbReference>
<evidence type="ECO:0000256" key="4">
    <source>
        <dbReference type="SAM" id="MobiDB-lite"/>
    </source>
</evidence>
<feature type="domain" description="Flagellar hook-length control protein-like C-terminal" evidence="5">
    <location>
        <begin position="397"/>
        <end position="479"/>
    </location>
</feature>
<dbReference type="Pfam" id="PF02120">
    <property type="entry name" value="Flg_hook"/>
    <property type="match status" value="1"/>
</dbReference>
<keyword evidence="6" id="KW-0282">Flagellum</keyword>
<proteinExistence type="inferred from homology"/>
<dbReference type="InterPro" id="IPR001635">
    <property type="entry name" value="Flag_hook_Flik"/>
</dbReference>
<name>B8CKY4_SHEPW</name>
<keyword evidence="6" id="KW-0969">Cilium</keyword>
<dbReference type="Gene3D" id="3.30.750.140">
    <property type="match status" value="1"/>
</dbReference>